<feature type="region of interest" description="Disordered" evidence="1">
    <location>
        <begin position="1"/>
        <end position="20"/>
    </location>
</feature>
<keyword evidence="3" id="KW-1185">Reference proteome</keyword>
<accession>A0A9N8DBB4</accession>
<organism evidence="2 3">
    <name type="scientific">Seminavis robusta</name>
    <dbReference type="NCBI Taxonomy" id="568900"/>
    <lineage>
        <taxon>Eukaryota</taxon>
        <taxon>Sar</taxon>
        <taxon>Stramenopiles</taxon>
        <taxon>Ochrophyta</taxon>
        <taxon>Bacillariophyta</taxon>
        <taxon>Bacillariophyceae</taxon>
        <taxon>Bacillariophycidae</taxon>
        <taxon>Naviculales</taxon>
        <taxon>Naviculaceae</taxon>
        <taxon>Seminavis</taxon>
    </lineage>
</organism>
<dbReference type="Proteomes" id="UP001153069">
    <property type="component" value="Unassembled WGS sequence"/>
</dbReference>
<feature type="compositionally biased region" description="Polar residues" evidence="1">
    <location>
        <begin position="1"/>
        <end position="15"/>
    </location>
</feature>
<reference evidence="2" key="1">
    <citation type="submission" date="2020-06" db="EMBL/GenBank/DDBJ databases">
        <authorList>
            <consortium name="Plant Systems Biology data submission"/>
        </authorList>
    </citation>
    <scope>NUCLEOTIDE SEQUENCE</scope>
    <source>
        <strain evidence="2">D6</strain>
    </source>
</reference>
<dbReference type="EMBL" id="CAICTM010000069">
    <property type="protein sequence ID" value="CAB9499863.1"/>
    <property type="molecule type" value="Genomic_DNA"/>
</dbReference>
<evidence type="ECO:0000313" key="3">
    <source>
        <dbReference type="Proteomes" id="UP001153069"/>
    </source>
</evidence>
<gene>
    <name evidence="2" type="ORF">SEMRO_70_G039070.1</name>
</gene>
<protein>
    <submittedName>
        <fullName evidence="2">Uncharacterized protein</fullName>
    </submittedName>
</protein>
<dbReference type="AlphaFoldDB" id="A0A9N8DBB4"/>
<evidence type="ECO:0000256" key="1">
    <source>
        <dbReference type="SAM" id="MobiDB-lite"/>
    </source>
</evidence>
<comment type="caution">
    <text evidence="2">The sequence shown here is derived from an EMBL/GenBank/DDBJ whole genome shotgun (WGS) entry which is preliminary data.</text>
</comment>
<name>A0A9N8DBB4_9STRA</name>
<evidence type="ECO:0000313" key="2">
    <source>
        <dbReference type="EMBL" id="CAB9499863.1"/>
    </source>
</evidence>
<proteinExistence type="predicted"/>
<sequence>MAPMVTNNQPSTSKFEVSEDVVSERHLRKRLAARVRQQRCRARKREAKLAKTQRNVKAPRPTAQHQIVRGPVLIRSPPPHISPRMSMTLMHHPTSPFIMYPRRSAPFATPGAPPPPTMYSPPPPPPPIGMGNGAFHRRRPMHKDIMSESVLALSMSRSPVMRRPPPLVSPPHPSTTAMPHTRLFIPHIPRVSPVDQSNKKFGMVPLLPDLVVDRLERKEETAIDAMLSLHRSPSKTEA</sequence>